<evidence type="ECO:0000256" key="8">
    <source>
        <dbReference type="ARBA" id="ARBA00023306"/>
    </source>
</evidence>
<feature type="region of interest" description="Disordered" evidence="10">
    <location>
        <begin position="117"/>
        <end position="352"/>
    </location>
</feature>
<evidence type="ECO:0000256" key="7">
    <source>
        <dbReference type="ARBA" id="ARBA00023242"/>
    </source>
</evidence>
<dbReference type="GO" id="GO:0005634">
    <property type="term" value="C:nucleus"/>
    <property type="evidence" value="ECO:0007669"/>
    <property type="project" value="UniProtKB-SubCell"/>
</dbReference>
<comment type="caution">
    <text evidence="12">The sequence shown here is derived from an EMBL/GenBank/DDBJ whole genome shotgun (WGS) entry which is preliminary data.</text>
</comment>
<dbReference type="Pfam" id="PF10444">
    <property type="entry name" value="Nbl1_Borealin_N"/>
    <property type="match status" value="1"/>
</dbReference>
<reference evidence="12 13" key="1">
    <citation type="submission" date="2018-11" db="EMBL/GenBank/DDBJ databases">
        <title>Genome sequence of Apiotrichum porosum DSM 27194.</title>
        <authorList>
            <person name="Aliyu H."/>
            <person name="Gorte O."/>
            <person name="Ochsenreither K."/>
        </authorList>
    </citation>
    <scope>NUCLEOTIDE SEQUENCE [LARGE SCALE GENOMIC DNA]</scope>
    <source>
        <strain evidence="12 13">DSM 27194</strain>
    </source>
</reference>
<feature type="domain" description="Borealin N-terminal" evidence="11">
    <location>
        <begin position="33"/>
        <end position="85"/>
    </location>
</feature>
<proteinExistence type="inferred from homology"/>
<protein>
    <recommendedName>
        <fullName evidence="11">Borealin N-terminal domain-containing protein</fullName>
    </recommendedName>
</protein>
<feature type="compositionally biased region" description="Basic residues" evidence="10">
    <location>
        <begin position="162"/>
        <end position="172"/>
    </location>
</feature>
<feature type="compositionally biased region" description="Low complexity" evidence="10">
    <location>
        <begin position="265"/>
        <end position="282"/>
    </location>
</feature>
<feature type="compositionally biased region" description="Acidic residues" evidence="10">
    <location>
        <begin position="244"/>
        <end position="258"/>
    </location>
</feature>
<dbReference type="STRING" id="105984.A0A427YC74"/>
<evidence type="ECO:0000259" key="11">
    <source>
        <dbReference type="Pfam" id="PF10444"/>
    </source>
</evidence>
<evidence type="ECO:0000256" key="2">
    <source>
        <dbReference type="ARBA" id="ARBA00004584"/>
    </source>
</evidence>
<feature type="compositionally biased region" description="Basic residues" evidence="10">
    <location>
        <begin position="139"/>
        <end position="148"/>
    </location>
</feature>
<dbReference type="Gene3D" id="6.10.250.1900">
    <property type="match status" value="1"/>
</dbReference>
<evidence type="ECO:0000313" key="12">
    <source>
        <dbReference type="EMBL" id="RSH88567.1"/>
    </source>
</evidence>
<keyword evidence="13" id="KW-1185">Reference proteome</keyword>
<accession>A0A427YC74</accession>
<gene>
    <name evidence="12" type="ORF">EHS24_001112</name>
</gene>
<feature type="region of interest" description="Disordered" evidence="10">
    <location>
        <begin position="1"/>
        <end position="32"/>
    </location>
</feature>
<evidence type="ECO:0000256" key="6">
    <source>
        <dbReference type="ARBA" id="ARBA00022776"/>
    </source>
</evidence>
<evidence type="ECO:0000256" key="9">
    <source>
        <dbReference type="ARBA" id="ARBA00023328"/>
    </source>
</evidence>
<dbReference type="PANTHER" id="PTHR16040:SF7">
    <property type="entry name" value="AUSTRALIN, ISOFORM A-RELATED"/>
    <property type="match status" value="1"/>
</dbReference>
<organism evidence="12 13">
    <name type="scientific">Apiotrichum porosum</name>
    <dbReference type="NCBI Taxonomy" id="105984"/>
    <lineage>
        <taxon>Eukaryota</taxon>
        <taxon>Fungi</taxon>
        <taxon>Dikarya</taxon>
        <taxon>Basidiomycota</taxon>
        <taxon>Agaricomycotina</taxon>
        <taxon>Tremellomycetes</taxon>
        <taxon>Trichosporonales</taxon>
        <taxon>Trichosporonaceae</taxon>
        <taxon>Apiotrichum</taxon>
    </lineage>
</organism>
<dbReference type="GO" id="GO:0051301">
    <property type="term" value="P:cell division"/>
    <property type="evidence" value="ECO:0007669"/>
    <property type="project" value="UniProtKB-KW"/>
</dbReference>
<sequence>MSTKTRRPMATPSSKTAATPKRKPAANSGAASKKAVLDNFDLEVGHRTRDMRAHLDAALASFLSLVDSEVLKIPRAMRTMTLGELEACWAGNFADTNRALAEKRFQNDHPERDQAAELAAAAKRKREVQSPFESSTPRRSTKSARTKATKTPAGGTPATSTSKRRVVRKTKLTKLTLPAASGASTLPQDHVFNPLLPKTPASKNPRAPKRHESFFSANGSPVDLGADTESGDDDSELDQGKSESEEEEEDEDELPDPEAMERKALAASRSASSRATDKSSSQRNHKVKRAPSLIFRQSLGGGAALPRSKAQQHLGTSDDDEGHGEEGDSASAEIPLSDGRTIAFNPLNLTPGRIDHELAEGGLSDTEKKRVKARVQEEVVRALTERMERWKGM</sequence>
<evidence type="ECO:0000313" key="13">
    <source>
        <dbReference type="Proteomes" id="UP000279236"/>
    </source>
</evidence>
<keyword evidence="7" id="KW-0539">Nucleus</keyword>
<dbReference type="Proteomes" id="UP000279236">
    <property type="component" value="Unassembled WGS sequence"/>
</dbReference>
<dbReference type="OrthoDB" id="2392550at2759"/>
<dbReference type="InterPro" id="IPR018851">
    <property type="entry name" value="Borealin_N"/>
</dbReference>
<keyword evidence="4" id="KW-0158">Chromosome</keyword>
<dbReference type="InterPro" id="IPR018867">
    <property type="entry name" value="Cell_div_borealin"/>
</dbReference>
<keyword evidence="9" id="KW-0137">Centromere</keyword>
<dbReference type="GO" id="GO:0000775">
    <property type="term" value="C:chromosome, centromeric region"/>
    <property type="evidence" value="ECO:0007669"/>
    <property type="project" value="UniProtKB-SubCell"/>
</dbReference>
<dbReference type="RefSeq" id="XP_028480775.1">
    <property type="nucleotide sequence ID" value="XM_028616918.1"/>
</dbReference>
<dbReference type="PANTHER" id="PTHR16040">
    <property type="entry name" value="AUSTRALIN, ISOFORM A-RELATED"/>
    <property type="match status" value="1"/>
</dbReference>
<comment type="subcellular location">
    <subcellularLocation>
        <location evidence="2">Chromosome</location>
        <location evidence="2">Centromere</location>
    </subcellularLocation>
    <subcellularLocation>
        <location evidence="1">Nucleus</location>
    </subcellularLocation>
</comment>
<dbReference type="AlphaFoldDB" id="A0A427YC74"/>
<dbReference type="GO" id="GO:0051233">
    <property type="term" value="C:spindle midzone"/>
    <property type="evidence" value="ECO:0007669"/>
    <property type="project" value="TreeGrafter"/>
</dbReference>
<feature type="compositionally biased region" description="Low complexity" evidence="10">
    <location>
        <begin position="149"/>
        <end position="161"/>
    </location>
</feature>
<evidence type="ECO:0000256" key="10">
    <source>
        <dbReference type="SAM" id="MobiDB-lite"/>
    </source>
</evidence>
<keyword evidence="6" id="KW-0498">Mitosis</keyword>
<evidence type="ECO:0000256" key="4">
    <source>
        <dbReference type="ARBA" id="ARBA00022454"/>
    </source>
</evidence>
<dbReference type="GO" id="GO:0032133">
    <property type="term" value="C:chromosome passenger complex"/>
    <property type="evidence" value="ECO:0007669"/>
    <property type="project" value="TreeGrafter"/>
</dbReference>
<dbReference type="GeneID" id="39585655"/>
<comment type="similarity">
    <text evidence="3">Belongs to the borealin family.</text>
</comment>
<keyword evidence="8" id="KW-0131">Cell cycle</keyword>
<keyword evidence="5" id="KW-0132">Cell division</keyword>
<evidence type="ECO:0000256" key="3">
    <source>
        <dbReference type="ARBA" id="ARBA00009914"/>
    </source>
</evidence>
<dbReference type="GO" id="GO:0000070">
    <property type="term" value="P:mitotic sister chromatid segregation"/>
    <property type="evidence" value="ECO:0007669"/>
    <property type="project" value="TreeGrafter"/>
</dbReference>
<dbReference type="EMBL" id="RSCE01000001">
    <property type="protein sequence ID" value="RSH88567.1"/>
    <property type="molecule type" value="Genomic_DNA"/>
</dbReference>
<name>A0A427YC74_9TREE</name>
<evidence type="ECO:0000256" key="5">
    <source>
        <dbReference type="ARBA" id="ARBA00022618"/>
    </source>
</evidence>
<evidence type="ECO:0000256" key="1">
    <source>
        <dbReference type="ARBA" id="ARBA00004123"/>
    </source>
</evidence>